<sequence length="1512" mass="166371">MRTALCMNNFSQFSVSVQNERFTTEEWKRVLTQLKLEFRTFQQDLHAHFRDKYPPSEALGSRPKIHVSGAFNGNFLEAINMALNFYSGYNVDRNIDRTGKLSLFLSPGTGCFMVERELSEMTKQRILDLGVGIDLICFGQQPFHAVPMFQLINSHQSEATDEFFVPHWINCSLPLNGNARPRTRVLRTFYPLHKESKIPKNESAIWNDDSEYQPPLLCVSNGSQSLHSPALTLTHSSLHAFGADSKRSVNPILTAISTASAVARARHEARRLSHGSESDHSPVQQEADWDRGTRARFPSSLTQAEFGGRENGPFGRKSGVHIIPARVVRVGSLSSSLNANKRGQLPSTGLEHSVGLSKIVARQRSDSLNSAGGGILSNASSVEDGTMHASTHLRARPEAGPWGLPRPLSYGGCGRDQKARLQTPFGPLLQINMTTPALATGAAPLGPSQKRFTISVGGTCGGSRTLRRVRTSSMLYPSLNPQNPFGVNLDAATPAQIPGKECWELVRPQDERGKPLPPHRDLFGLCTLECLHLSAQTVNLSQVWAAYFGFLRSKLKQLSAETASSMALRKRSECLPTESVQFLQTTLKPADPIILQMLNSYARRDLEPTGGAASETMLYSSAVSSSNCSSGALQLLHAVRQAARSAFNCELPNFFTVDHSLVEQRLTTLKNTLKLIGVDWKSVSTPASLPIAVNFFPDSHTLKSDCYTLHEYRVVPYGYSPEEWESRHNFDKEPGQVYLRRPMTVREVFHEMILQRLSHGFQLCQEPPVSNQSTSNTSGDHSSTILSSPGSTVTNFSPPRFSKAVGKPTPLRSSVWTAGNTDQRSSVANTDSTQFTRRTASTQPIVETSGAPISNVPTPGRLIARARHPNNRGVSSTTETLKRLVIIGAPSADDGLSELNSYQLRRMFFQNRGSLRLERLTIQQTNVKRISPGFLDQLQATRLIDLEIRRNPQLTSESLGVGWLASAPGLRLLDLSRNGLTTVDLARWGFAFTPVSQLLTLNLAGNRVAHLRSQSFVRVPNLVSLDLSENVLTYLPLTVFEGLRNLTILNLQGNRLSLPGLPLGDFSLFTVTPNLRQLRLSRNPLLAATTNMGSKNVTSWWLTHDCPEQLTQLYLEELSTSQAVSVFDSPPGLPPISWDRCPSLSSLMLTQSTQLPCLPQRWLNLAPTVFRIPDRFRVRPHSLQLCPPSTLSVNDNVNDMTITDRSHRISTDSLASGDTLVLIQPSSTPSVTNPDHWNGVNPDSFDSDDGRNLHFLHLNRNSLSPWIVFALVFVVLAVVTTLIVWTAIYCIRYYRHRFKCSAASLSEANGHIPLTKGNLPKYTFGAPYPGPLLLPVASVDPAEFDPNGYTQLGLPVVHPNGSAFVPSPMVQTEASMRLISPSDSGMGDVTPSRMAQSFHTGLSPASSHTSFQMSQSVFGVPPYHRLVARNPMYYHAPSFSSLRSVNLPSRMPDNGYMLYRSFVNTPHRNAATSTEDVSIGPGSIMGDLADDCTTLNGPTPPDTPTQTVTCEN</sequence>
<feature type="compositionally biased region" description="Polar residues" evidence="3">
    <location>
        <begin position="768"/>
        <end position="797"/>
    </location>
</feature>
<dbReference type="InterPro" id="IPR032675">
    <property type="entry name" value="LRR_dom_sf"/>
</dbReference>
<dbReference type="GO" id="GO:0005765">
    <property type="term" value="C:lysosomal membrane"/>
    <property type="evidence" value="ECO:0007669"/>
    <property type="project" value="TreeGrafter"/>
</dbReference>
<dbReference type="PANTHER" id="PTHR13179">
    <property type="entry name" value="DEP DOMAIN CONTAINING PROTEIN 5"/>
    <property type="match status" value="1"/>
</dbReference>
<feature type="compositionally biased region" description="Basic and acidic residues" evidence="3">
    <location>
        <begin position="270"/>
        <end position="280"/>
    </location>
</feature>
<evidence type="ECO:0000313" key="6">
    <source>
        <dbReference type="EMBL" id="KAA0187718.1"/>
    </source>
</evidence>
<dbReference type="PANTHER" id="PTHR13179:SF8">
    <property type="entry name" value="GATOR COMPLEX PROTEIN DEPDC5"/>
    <property type="match status" value="1"/>
</dbReference>
<dbReference type="EMBL" id="LUCM01008926">
    <property type="protein sequence ID" value="KAA0187718.1"/>
    <property type="molecule type" value="Genomic_DNA"/>
</dbReference>
<dbReference type="SUPFAM" id="SSF52058">
    <property type="entry name" value="L domain-like"/>
    <property type="match status" value="1"/>
</dbReference>
<feature type="domain" description="Vacuolar membrane-associated protein Iml1 N-terminal" evidence="5">
    <location>
        <begin position="15"/>
        <end position="150"/>
    </location>
</feature>
<reference evidence="6" key="1">
    <citation type="submission" date="2019-05" db="EMBL/GenBank/DDBJ databases">
        <title>Annotation for the trematode Fasciolopsis buski.</title>
        <authorList>
            <person name="Choi Y.-J."/>
        </authorList>
    </citation>
    <scope>NUCLEOTIDE SEQUENCE</scope>
    <source>
        <strain evidence="6">HT</strain>
        <tissue evidence="6">Whole worm</tissue>
    </source>
</reference>
<dbReference type="GO" id="GO:0034198">
    <property type="term" value="P:cellular response to amino acid starvation"/>
    <property type="evidence" value="ECO:0007669"/>
    <property type="project" value="TreeGrafter"/>
</dbReference>
<dbReference type="GO" id="GO:0010508">
    <property type="term" value="P:positive regulation of autophagy"/>
    <property type="evidence" value="ECO:0007669"/>
    <property type="project" value="TreeGrafter"/>
</dbReference>
<dbReference type="GO" id="GO:1904262">
    <property type="term" value="P:negative regulation of TORC1 signaling"/>
    <property type="evidence" value="ECO:0007669"/>
    <property type="project" value="TreeGrafter"/>
</dbReference>
<evidence type="ECO:0000313" key="7">
    <source>
        <dbReference type="Proteomes" id="UP000728185"/>
    </source>
</evidence>
<keyword evidence="4" id="KW-0812">Transmembrane</keyword>
<feature type="region of interest" description="Disordered" evidence="3">
    <location>
        <begin position="269"/>
        <end position="296"/>
    </location>
</feature>
<dbReference type="InterPro" id="IPR001611">
    <property type="entry name" value="Leu-rich_rpt"/>
</dbReference>
<evidence type="ECO:0000256" key="1">
    <source>
        <dbReference type="ARBA" id="ARBA00022614"/>
    </source>
</evidence>
<dbReference type="GO" id="GO:1990130">
    <property type="term" value="C:GATOR1 complex"/>
    <property type="evidence" value="ECO:0007669"/>
    <property type="project" value="TreeGrafter"/>
</dbReference>
<comment type="caution">
    <text evidence="6">The sequence shown here is derived from an EMBL/GenBank/DDBJ whole genome shotgun (WGS) entry which is preliminary data.</text>
</comment>
<keyword evidence="4" id="KW-1133">Transmembrane helix</keyword>
<dbReference type="InterPro" id="IPR003591">
    <property type="entry name" value="Leu-rich_rpt_typical-subtyp"/>
</dbReference>
<accession>A0A8E0VGX8</accession>
<feature type="region of interest" description="Disordered" evidence="3">
    <location>
        <begin position="765"/>
        <end position="841"/>
    </location>
</feature>
<evidence type="ECO:0000256" key="4">
    <source>
        <dbReference type="SAM" id="Phobius"/>
    </source>
</evidence>
<feature type="compositionally biased region" description="Polar residues" evidence="3">
    <location>
        <begin position="811"/>
        <end position="841"/>
    </location>
</feature>
<dbReference type="Pfam" id="PF13855">
    <property type="entry name" value="LRR_8"/>
    <property type="match status" value="1"/>
</dbReference>
<dbReference type="InterPro" id="IPR048255">
    <property type="entry name" value="IML1_N"/>
</dbReference>
<feature type="transmembrane region" description="Helical" evidence="4">
    <location>
        <begin position="1266"/>
        <end position="1291"/>
    </location>
</feature>
<protein>
    <submittedName>
        <fullName evidence="6">DEP domain-containing protein 5</fullName>
    </submittedName>
</protein>
<gene>
    <name evidence="6" type="ORF">FBUS_08045</name>
</gene>
<dbReference type="OrthoDB" id="1055097at2759"/>
<dbReference type="Pfam" id="PF12257">
    <property type="entry name" value="IML1"/>
    <property type="match status" value="1"/>
</dbReference>
<dbReference type="Gene3D" id="3.80.10.10">
    <property type="entry name" value="Ribonuclease Inhibitor"/>
    <property type="match status" value="1"/>
</dbReference>
<keyword evidence="4" id="KW-0472">Membrane</keyword>
<dbReference type="InterPro" id="IPR027244">
    <property type="entry name" value="IML1"/>
</dbReference>
<evidence type="ECO:0000259" key="5">
    <source>
        <dbReference type="Pfam" id="PF12257"/>
    </source>
</evidence>
<keyword evidence="2" id="KW-0677">Repeat</keyword>
<proteinExistence type="predicted"/>
<evidence type="ECO:0000256" key="2">
    <source>
        <dbReference type="ARBA" id="ARBA00022737"/>
    </source>
</evidence>
<name>A0A8E0VGX8_9TREM</name>
<dbReference type="SMART" id="SM00369">
    <property type="entry name" value="LRR_TYP"/>
    <property type="match status" value="3"/>
</dbReference>
<keyword evidence="7" id="KW-1185">Reference proteome</keyword>
<dbReference type="GO" id="GO:0005096">
    <property type="term" value="F:GTPase activator activity"/>
    <property type="evidence" value="ECO:0007669"/>
    <property type="project" value="InterPro"/>
</dbReference>
<organism evidence="6 7">
    <name type="scientific">Fasciolopsis buskii</name>
    <dbReference type="NCBI Taxonomy" id="27845"/>
    <lineage>
        <taxon>Eukaryota</taxon>
        <taxon>Metazoa</taxon>
        <taxon>Spiralia</taxon>
        <taxon>Lophotrochozoa</taxon>
        <taxon>Platyhelminthes</taxon>
        <taxon>Trematoda</taxon>
        <taxon>Digenea</taxon>
        <taxon>Plagiorchiida</taxon>
        <taxon>Echinostomata</taxon>
        <taxon>Echinostomatoidea</taxon>
        <taxon>Fasciolidae</taxon>
        <taxon>Fasciolopsis</taxon>
    </lineage>
</organism>
<evidence type="ECO:0000256" key="3">
    <source>
        <dbReference type="SAM" id="MobiDB-lite"/>
    </source>
</evidence>
<dbReference type="Proteomes" id="UP000728185">
    <property type="component" value="Unassembled WGS sequence"/>
</dbReference>
<keyword evidence="1" id="KW-0433">Leucine-rich repeat</keyword>